<comment type="cofactor">
    <cofactor evidence="1">
        <name>Mn(2+)</name>
        <dbReference type="ChEBI" id="CHEBI:29035"/>
    </cofactor>
</comment>
<keyword evidence="10" id="KW-0479">Metal-binding</keyword>
<dbReference type="GO" id="GO:0016263">
    <property type="term" value="F:glycoprotein-N-acetylgalactosamine 3-beta-galactosyltransferase activity"/>
    <property type="evidence" value="ECO:0007669"/>
    <property type="project" value="UniProtKB-EC"/>
</dbReference>
<evidence type="ECO:0000256" key="20">
    <source>
        <dbReference type="ARBA" id="ARBA00042009"/>
    </source>
</evidence>
<evidence type="ECO:0000256" key="17">
    <source>
        <dbReference type="ARBA" id="ARBA00023211"/>
    </source>
</evidence>
<evidence type="ECO:0000259" key="24">
    <source>
        <dbReference type="Pfam" id="PF02434"/>
    </source>
</evidence>
<comment type="pathway">
    <text evidence="3">Protein modification; protein glycosylation.</text>
</comment>
<feature type="domain" description="Fringe-like glycosyltransferase" evidence="24">
    <location>
        <begin position="97"/>
        <end position="266"/>
    </location>
</feature>
<dbReference type="PROSITE" id="PS51257">
    <property type="entry name" value="PROKAR_LIPOPROTEIN"/>
    <property type="match status" value="1"/>
</dbReference>
<sequence length="403" mass="46004">MIGTRCKNHLIYFIAGLLSGCIVTFLSTTHGICAVSLYHPMGNEIKLPSADSPSPLDFSEDHHQRAEDDEDQFAPIAAHKHEGDESALTKEMNDNVRIFCWIMTSKNNTRKKAIHVNATWATRCNKHVFMTSEEVDGLPTVDLNVTEGRKFLWMKTKEAFKYIYNNELRNYDWFLKADDDTFVVMENLRFMLLAYSPDDPIYFGCKFKAFIIQGYMSGGAGYVLSREAVKRFVEDALTDPRKCKPTGTGAEDVELGKCLQNVGVMAGDSRDMQGRHRMLPFSPLSHLSYNHSMPKWFYSYMYYSYKEGAECCSDYMISFHYVNTAMMYTLDFLIYHVRPYGLRTGHFITGETGDSISGKALLDYARQKSIQYSKPGPKPITVEEPEALELKTIEMSLKEQETS</sequence>
<proteinExistence type="inferred from homology"/>
<dbReference type="Proteomes" id="UP000887569">
    <property type="component" value="Unplaced"/>
</dbReference>
<evidence type="ECO:0000256" key="15">
    <source>
        <dbReference type="ARBA" id="ARBA00023157"/>
    </source>
</evidence>
<dbReference type="InterPro" id="IPR003378">
    <property type="entry name" value="Fringe-like_glycosylTrfase"/>
</dbReference>
<keyword evidence="16" id="KW-0325">Glycoprotein</keyword>
<keyword evidence="11" id="KW-0547">Nucleotide-binding</keyword>
<evidence type="ECO:0000256" key="4">
    <source>
        <dbReference type="ARBA" id="ARBA00006462"/>
    </source>
</evidence>
<evidence type="ECO:0000256" key="22">
    <source>
        <dbReference type="ARBA" id="ARBA00059245"/>
    </source>
</evidence>
<accession>A0A915A8M1</accession>
<evidence type="ECO:0000256" key="18">
    <source>
        <dbReference type="ARBA" id="ARBA00040898"/>
    </source>
</evidence>
<evidence type="ECO:0000256" key="12">
    <source>
        <dbReference type="ARBA" id="ARBA00022968"/>
    </source>
</evidence>
<evidence type="ECO:0000256" key="14">
    <source>
        <dbReference type="ARBA" id="ARBA00023136"/>
    </source>
</evidence>
<evidence type="ECO:0000256" key="16">
    <source>
        <dbReference type="ARBA" id="ARBA00023180"/>
    </source>
</evidence>
<evidence type="ECO:0000256" key="7">
    <source>
        <dbReference type="ARBA" id="ARBA00022676"/>
    </source>
</evidence>
<keyword evidence="12" id="KW-0735">Signal-anchor</keyword>
<dbReference type="PANTHER" id="PTHR23033:SF14">
    <property type="entry name" value="GLYCOPROTEIN-N-ACETYLGALACTOSAMINE 3-BETA-GALACTOSYLTRANSFERASE 1-RELATED"/>
    <property type="match status" value="1"/>
</dbReference>
<feature type="transmembrane region" description="Helical" evidence="23">
    <location>
        <begin position="12"/>
        <end position="38"/>
    </location>
</feature>
<dbReference type="Pfam" id="PF02434">
    <property type="entry name" value="Fringe"/>
    <property type="match status" value="1"/>
</dbReference>
<dbReference type="Gene3D" id="3.90.550.50">
    <property type="match status" value="1"/>
</dbReference>
<evidence type="ECO:0000256" key="6">
    <source>
        <dbReference type="ARBA" id="ARBA00012557"/>
    </source>
</evidence>
<dbReference type="FunFam" id="3.90.550.50:FF:000017">
    <property type="entry name" value="Glycoprotein-N-acetylgalactosamine 3-beta-galactosyltransferase 1"/>
    <property type="match status" value="1"/>
</dbReference>
<keyword evidence="8" id="KW-0808">Transferase</keyword>
<keyword evidence="13 23" id="KW-1133">Transmembrane helix</keyword>
<comment type="function">
    <text evidence="22">Glycosyltransferase that generates the core 1 O-glycan Gal-beta1-3GalNAc-alpha1-Ser/Thr (T antigen), which is a precursor for many extended O-glycans in glycoproteins.</text>
</comment>
<organism evidence="25 26">
    <name type="scientific">Parascaris univalens</name>
    <name type="common">Nematode worm</name>
    <dbReference type="NCBI Taxonomy" id="6257"/>
    <lineage>
        <taxon>Eukaryota</taxon>
        <taxon>Metazoa</taxon>
        <taxon>Ecdysozoa</taxon>
        <taxon>Nematoda</taxon>
        <taxon>Chromadorea</taxon>
        <taxon>Rhabditida</taxon>
        <taxon>Spirurina</taxon>
        <taxon>Ascaridomorpha</taxon>
        <taxon>Ascaridoidea</taxon>
        <taxon>Ascarididae</taxon>
        <taxon>Parascaris</taxon>
    </lineage>
</organism>
<evidence type="ECO:0000256" key="10">
    <source>
        <dbReference type="ARBA" id="ARBA00022723"/>
    </source>
</evidence>
<dbReference type="GO" id="GO:0000166">
    <property type="term" value="F:nucleotide binding"/>
    <property type="evidence" value="ECO:0007669"/>
    <property type="project" value="UniProtKB-KW"/>
</dbReference>
<evidence type="ECO:0000256" key="9">
    <source>
        <dbReference type="ARBA" id="ARBA00022692"/>
    </source>
</evidence>
<evidence type="ECO:0000256" key="3">
    <source>
        <dbReference type="ARBA" id="ARBA00004922"/>
    </source>
</evidence>
<evidence type="ECO:0000256" key="5">
    <source>
        <dbReference type="ARBA" id="ARBA00011748"/>
    </source>
</evidence>
<evidence type="ECO:0000256" key="13">
    <source>
        <dbReference type="ARBA" id="ARBA00022989"/>
    </source>
</evidence>
<dbReference type="GO" id="GO:0030145">
    <property type="term" value="F:manganese ion binding"/>
    <property type="evidence" value="ECO:0007669"/>
    <property type="project" value="UniProtKB-ARBA"/>
</dbReference>
<evidence type="ECO:0000256" key="23">
    <source>
        <dbReference type="SAM" id="Phobius"/>
    </source>
</evidence>
<keyword evidence="14 23" id="KW-0472">Membrane</keyword>
<dbReference type="PANTHER" id="PTHR23033">
    <property type="entry name" value="BETA1,3-GALACTOSYLTRANSFERASE"/>
    <property type="match status" value="1"/>
</dbReference>
<dbReference type="AlphaFoldDB" id="A0A915A8M1"/>
<keyword evidence="9 23" id="KW-0812">Transmembrane</keyword>
<keyword evidence="17" id="KW-0464">Manganese</keyword>
<evidence type="ECO:0000256" key="19">
    <source>
        <dbReference type="ARBA" id="ARBA00041226"/>
    </source>
</evidence>
<evidence type="ECO:0000256" key="11">
    <source>
        <dbReference type="ARBA" id="ARBA00022741"/>
    </source>
</evidence>
<dbReference type="GO" id="GO:0016020">
    <property type="term" value="C:membrane"/>
    <property type="evidence" value="ECO:0007669"/>
    <property type="project" value="UniProtKB-SubCell"/>
</dbReference>
<evidence type="ECO:0000313" key="26">
    <source>
        <dbReference type="WBParaSite" id="PgR003_g048_t03"/>
    </source>
</evidence>
<evidence type="ECO:0000256" key="2">
    <source>
        <dbReference type="ARBA" id="ARBA00004606"/>
    </source>
</evidence>
<keyword evidence="25" id="KW-1185">Reference proteome</keyword>
<dbReference type="WBParaSite" id="PgR003_g048_t03">
    <property type="protein sequence ID" value="PgR003_g048_t03"/>
    <property type="gene ID" value="PgR003_g048"/>
</dbReference>
<comment type="subunit">
    <text evidence="5">Homodimer; disulfide-linked.</text>
</comment>
<protein>
    <recommendedName>
        <fullName evidence="18">Glycoprotein-N-acetylgalactosamine 3-beta-galactosyltransferase 1</fullName>
        <ecNumber evidence="6">2.4.1.122</ecNumber>
    </recommendedName>
    <alternativeName>
        <fullName evidence="20">Core 1 O-glycan T-synthase</fullName>
    </alternativeName>
    <alternativeName>
        <fullName evidence="21">Core 1 UDP-galactose:N-acetylgalactosamine-alpha-R beta 1,3-galactosyltransferase 1</fullName>
    </alternativeName>
    <alternativeName>
        <fullName evidence="19">Core 1 beta1,3-galactosyltransferase 1</fullName>
    </alternativeName>
</protein>
<evidence type="ECO:0000256" key="21">
    <source>
        <dbReference type="ARBA" id="ARBA00043065"/>
    </source>
</evidence>
<comment type="similarity">
    <text evidence="4">Belongs to the glycosyltransferase 31 family. Beta3-Gal-T subfamily.</text>
</comment>
<dbReference type="EC" id="2.4.1.122" evidence="6"/>
<evidence type="ECO:0000313" key="25">
    <source>
        <dbReference type="Proteomes" id="UP000887569"/>
    </source>
</evidence>
<keyword evidence="15" id="KW-1015">Disulfide bond</keyword>
<evidence type="ECO:0000256" key="8">
    <source>
        <dbReference type="ARBA" id="ARBA00022679"/>
    </source>
</evidence>
<comment type="subcellular location">
    <subcellularLocation>
        <location evidence="2">Membrane</location>
        <topology evidence="2">Single-pass type II membrane protein</topology>
    </subcellularLocation>
</comment>
<reference evidence="26" key="1">
    <citation type="submission" date="2022-11" db="UniProtKB">
        <authorList>
            <consortium name="WormBaseParasite"/>
        </authorList>
    </citation>
    <scope>IDENTIFICATION</scope>
</reference>
<evidence type="ECO:0000256" key="1">
    <source>
        <dbReference type="ARBA" id="ARBA00001936"/>
    </source>
</evidence>
<keyword evidence="7" id="KW-0328">Glycosyltransferase</keyword>
<dbReference type="InterPro" id="IPR026050">
    <property type="entry name" value="C1GALT1/C1GALT1_chp1"/>
</dbReference>
<name>A0A915A8M1_PARUN</name>